<keyword evidence="1" id="KW-0472">Membrane</keyword>
<evidence type="ECO:0000313" key="3">
    <source>
        <dbReference type="Proteomes" id="UP000736328"/>
    </source>
</evidence>
<sequence length="254" mass="28395">MFFIDCIHVLHDKSTKPITIKKGDPKMTNKFLAVVVLIILSATTLCYANHSAVIITGDTPNSKSTSGVHTWTNHANDNTTETITAISYNYIEFWTDTYLMWELLYKNKSWPTDQIYVLYGNGLDYNTSNERYQASHNNQIKITDYSANVADVGNIFTSLTNGNAAQGIPQMTNADFLFCYTFGHGDQVSGTDVLIALMDGTMTDATFAGYANPVPCWSRVFWMQQCRSGGFVDNLKSEKTVLANVWHGNCFNII</sequence>
<protein>
    <submittedName>
        <fullName evidence="2">Uncharacterized protein</fullName>
    </submittedName>
</protein>
<dbReference type="Proteomes" id="UP000736328">
    <property type="component" value="Unassembled WGS sequence"/>
</dbReference>
<reference evidence="2" key="1">
    <citation type="submission" date="2020-07" db="EMBL/GenBank/DDBJ databases">
        <title>Huge and variable diversity of episymbiotic CPR bacteria and DPANN archaea in groundwater ecosystems.</title>
        <authorList>
            <person name="He C.Y."/>
            <person name="Keren R."/>
            <person name="Whittaker M."/>
            <person name="Farag I.F."/>
            <person name="Doudna J."/>
            <person name="Cate J.H.D."/>
            <person name="Banfield J.F."/>
        </authorList>
    </citation>
    <scope>NUCLEOTIDE SEQUENCE</scope>
    <source>
        <strain evidence="2">NC_groundwater_1520_Pr4_B-0.1um_53_5</strain>
    </source>
</reference>
<evidence type="ECO:0000256" key="1">
    <source>
        <dbReference type="SAM" id="Phobius"/>
    </source>
</evidence>
<evidence type="ECO:0000313" key="2">
    <source>
        <dbReference type="EMBL" id="MBI4726715.1"/>
    </source>
</evidence>
<feature type="transmembrane region" description="Helical" evidence="1">
    <location>
        <begin position="31"/>
        <end position="50"/>
    </location>
</feature>
<dbReference type="AlphaFoldDB" id="A0A933I8T9"/>
<accession>A0A933I8T9</accession>
<keyword evidence="1" id="KW-0812">Transmembrane</keyword>
<organism evidence="2 3">
    <name type="scientific">candidate division TA06 bacterium</name>
    <dbReference type="NCBI Taxonomy" id="2250710"/>
    <lineage>
        <taxon>Bacteria</taxon>
        <taxon>Bacteria division TA06</taxon>
    </lineage>
</organism>
<dbReference type="EMBL" id="JACQXR010000075">
    <property type="protein sequence ID" value="MBI4726715.1"/>
    <property type="molecule type" value="Genomic_DNA"/>
</dbReference>
<name>A0A933I8T9_UNCT6</name>
<keyword evidence="1" id="KW-1133">Transmembrane helix</keyword>
<gene>
    <name evidence="2" type="ORF">HY768_05765</name>
</gene>
<comment type="caution">
    <text evidence="2">The sequence shown here is derived from an EMBL/GenBank/DDBJ whole genome shotgun (WGS) entry which is preliminary data.</text>
</comment>
<proteinExistence type="predicted"/>